<keyword evidence="1" id="KW-0472">Membrane</keyword>
<feature type="transmembrane region" description="Helical" evidence="1">
    <location>
        <begin position="32"/>
        <end position="53"/>
    </location>
</feature>
<dbReference type="EMBL" id="LJGW01000685">
    <property type="protein sequence ID" value="OEV05138.1"/>
    <property type="molecule type" value="Genomic_DNA"/>
</dbReference>
<sequence length="57" mass="6064">TPCAVAAAGLLYGVVALHRRLTAPLRGGRRARWVLPVVLLCGVAGALFVIAWVRQLD</sequence>
<protein>
    <submittedName>
        <fullName evidence="2">NUDIX hydrolase</fullName>
    </submittedName>
</protein>
<dbReference type="GO" id="GO:0016787">
    <property type="term" value="F:hydrolase activity"/>
    <property type="evidence" value="ECO:0007669"/>
    <property type="project" value="UniProtKB-KW"/>
</dbReference>
<keyword evidence="1" id="KW-0812">Transmembrane</keyword>
<comment type="caution">
    <text evidence="2">The sequence shown here is derived from an EMBL/GenBank/DDBJ whole genome shotgun (WGS) entry which is preliminary data.</text>
</comment>
<reference evidence="2 3" key="1">
    <citation type="journal article" date="2016" name="Front. Microbiol.">
        <title>Comparative Genomics Analysis of Streptomyces Species Reveals Their Adaptation to the Marine Environment and Their Diversity at the Genomic Level.</title>
        <authorList>
            <person name="Tian X."/>
            <person name="Zhang Z."/>
            <person name="Yang T."/>
            <person name="Chen M."/>
            <person name="Li J."/>
            <person name="Chen F."/>
            <person name="Yang J."/>
            <person name="Li W."/>
            <person name="Zhang B."/>
            <person name="Zhang Z."/>
            <person name="Wu J."/>
            <person name="Zhang C."/>
            <person name="Long L."/>
            <person name="Xiao J."/>
        </authorList>
    </citation>
    <scope>NUCLEOTIDE SEQUENCE [LARGE SCALE GENOMIC DNA]</scope>
    <source>
        <strain evidence="2 3">SCSIO 10429</strain>
    </source>
</reference>
<keyword evidence="2" id="KW-0378">Hydrolase</keyword>
<evidence type="ECO:0000256" key="1">
    <source>
        <dbReference type="SAM" id="Phobius"/>
    </source>
</evidence>
<evidence type="ECO:0000313" key="3">
    <source>
        <dbReference type="Proteomes" id="UP000176005"/>
    </source>
</evidence>
<proteinExistence type="predicted"/>
<keyword evidence="1" id="KW-1133">Transmembrane helix</keyword>
<dbReference type="Proteomes" id="UP000176005">
    <property type="component" value="Unassembled WGS sequence"/>
</dbReference>
<feature type="non-terminal residue" evidence="2">
    <location>
        <position position="1"/>
    </location>
</feature>
<name>A0A1E7KMK1_9ACTN</name>
<organism evidence="2 3">
    <name type="scientific">Streptomyces nanshensis</name>
    <dbReference type="NCBI Taxonomy" id="518642"/>
    <lineage>
        <taxon>Bacteria</taxon>
        <taxon>Bacillati</taxon>
        <taxon>Actinomycetota</taxon>
        <taxon>Actinomycetes</taxon>
        <taxon>Kitasatosporales</taxon>
        <taxon>Streptomycetaceae</taxon>
        <taxon>Streptomyces</taxon>
    </lineage>
</organism>
<evidence type="ECO:0000313" key="2">
    <source>
        <dbReference type="EMBL" id="OEV05138.1"/>
    </source>
</evidence>
<dbReference type="AlphaFoldDB" id="A0A1E7KMK1"/>
<gene>
    <name evidence="2" type="ORF">AN218_31695</name>
</gene>
<accession>A0A1E7KMK1</accession>
<keyword evidence="3" id="KW-1185">Reference proteome</keyword>